<comment type="similarity">
    <text evidence="2 9">Belongs to the pyrroline-5-carboxylate reductase family.</text>
</comment>
<dbReference type="Proteomes" id="UP000677436">
    <property type="component" value="Chromosome"/>
</dbReference>
<sequence length="279" mass="30414">MERQIRYCFIGAGSMAEAMIAGLLKKGMAEAEQIMVINRQNRARLAYLNREYGVQIPENKGDAILQSDIVILAAKPKDIPDALTQWGPMIRTDHLVISVAAGISTAFIEHHLKEGTAVIRSMPNTSCTIGLSATAICQGRWATRENMETARSLFQAIGIVVEVPEEAMDTVTGLSGSGPAYIYYMVEAMQQAGVEAGLNTDIARQLTLQTLLGAAHMLMETEEEPAELRRKVTSPGGTTMAGLETLRQYQFEKAVQSAIFRAKERSKELGGTFTTTVKS</sequence>
<dbReference type="GO" id="GO:0055129">
    <property type="term" value="P:L-proline biosynthetic process"/>
    <property type="evidence" value="ECO:0007669"/>
    <property type="project" value="UniProtKB-UniRule"/>
</dbReference>
<dbReference type="GO" id="GO:0005737">
    <property type="term" value="C:cytoplasm"/>
    <property type="evidence" value="ECO:0007669"/>
    <property type="project" value="UniProtKB-SubCell"/>
</dbReference>
<dbReference type="InterPro" id="IPR036291">
    <property type="entry name" value="NAD(P)-bd_dom_sf"/>
</dbReference>
<dbReference type="Gene3D" id="1.10.3730.10">
    <property type="entry name" value="ProC C-terminal domain-like"/>
    <property type="match status" value="1"/>
</dbReference>
<evidence type="ECO:0000256" key="7">
    <source>
        <dbReference type="ARBA" id="ARBA00023002"/>
    </source>
</evidence>
<dbReference type="KEGG" id="pabs:JIR001_27310"/>
<dbReference type="PANTHER" id="PTHR11645">
    <property type="entry name" value="PYRROLINE-5-CARBOXYLATE REDUCTASE"/>
    <property type="match status" value="1"/>
</dbReference>
<comment type="catalytic activity">
    <reaction evidence="9">
        <text>L-proline + NADP(+) = (S)-1-pyrroline-5-carboxylate + NADPH + 2 H(+)</text>
        <dbReference type="Rhea" id="RHEA:14109"/>
        <dbReference type="ChEBI" id="CHEBI:15378"/>
        <dbReference type="ChEBI" id="CHEBI:17388"/>
        <dbReference type="ChEBI" id="CHEBI:57783"/>
        <dbReference type="ChEBI" id="CHEBI:58349"/>
        <dbReference type="ChEBI" id="CHEBI:60039"/>
        <dbReference type="EC" id="1.5.1.2"/>
    </reaction>
</comment>
<evidence type="ECO:0000256" key="9">
    <source>
        <dbReference type="HAMAP-Rule" id="MF_01925"/>
    </source>
</evidence>
<evidence type="ECO:0000256" key="1">
    <source>
        <dbReference type="ARBA" id="ARBA00004496"/>
    </source>
</evidence>
<dbReference type="RefSeq" id="WP_212773230.1">
    <property type="nucleotide sequence ID" value="NZ_AP024601.1"/>
</dbReference>
<dbReference type="GO" id="GO:0004735">
    <property type="term" value="F:pyrroline-5-carboxylate reductase activity"/>
    <property type="evidence" value="ECO:0007669"/>
    <property type="project" value="UniProtKB-UniRule"/>
</dbReference>
<evidence type="ECO:0000256" key="8">
    <source>
        <dbReference type="ARBA" id="ARBA00058118"/>
    </source>
</evidence>
<dbReference type="SUPFAM" id="SSF51735">
    <property type="entry name" value="NAD(P)-binding Rossmann-fold domains"/>
    <property type="match status" value="1"/>
</dbReference>
<accession>A0A8D5UHR6</accession>
<gene>
    <name evidence="14" type="primary">proC_2</name>
    <name evidence="9" type="synonym">proC</name>
    <name evidence="14" type="ORF">JIR001_27310</name>
</gene>
<evidence type="ECO:0000256" key="3">
    <source>
        <dbReference type="ARBA" id="ARBA00022490"/>
    </source>
</evidence>
<feature type="binding site" evidence="11">
    <location>
        <begin position="73"/>
        <end position="76"/>
    </location>
    <ligand>
        <name>NADP(+)</name>
        <dbReference type="ChEBI" id="CHEBI:58349"/>
    </ligand>
</feature>
<dbReference type="InterPro" id="IPR000304">
    <property type="entry name" value="Pyrroline-COOH_reductase"/>
</dbReference>
<dbReference type="PANTHER" id="PTHR11645:SF49">
    <property type="entry name" value="PYRROLINE-5-CARBOXYLATE REDUCTASE 1"/>
    <property type="match status" value="1"/>
</dbReference>
<dbReference type="SUPFAM" id="SSF48179">
    <property type="entry name" value="6-phosphogluconate dehydrogenase C-terminal domain-like"/>
    <property type="match status" value="1"/>
</dbReference>
<evidence type="ECO:0000256" key="5">
    <source>
        <dbReference type="ARBA" id="ARBA00022650"/>
    </source>
</evidence>
<reference evidence="14" key="1">
    <citation type="journal article" date="2013" name="Int. J. Syst. Evol. Microbiol.">
        <title>Polycladomyces abyssicola gen. nov., sp. nov., a thermophilic filamentous bacterium isolated from hemipelagic sediment.</title>
        <authorList>
            <person name="Tsubouchi T."/>
            <person name="Shimane Y."/>
            <person name="Mori K."/>
            <person name="Usui K."/>
            <person name="Hiraki T."/>
            <person name="Tame A."/>
            <person name="Uematsu K."/>
            <person name="Maruyama T."/>
            <person name="Hatada Y."/>
        </authorList>
    </citation>
    <scope>NUCLEOTIDE SEQUENCE</scope>
    <source>
        <strain evidence="14">JIR-001</strain>
    </source>
</reference>
<comment type="pathway">
    <text evidence="9">Amino-acid biosynthesis; L-proline biosynthesis; L-proline from L-glutamate 5-semialdehyde: step 1/1.</text>
</comment>
<dbReference type="Gene3D" id="3.40.50.720">
    <property type="entry name" value="NAD(P)-binding Rossmann-like Domain"/>
    <property type="match status" value="1"/>
</dbReference>
<dbReference type="PIRSF" id="PIRSF000193">
    <property type="entry name" value="Pyrrol-5-carb_rd"/>
    <property type="match status" value="1"/>
</dbReference>
<evidence type="ECO:0000259" key="12">
    <source>
        <dbReference type="Pfam" id="PF03807"/>
    </source>
</evidence>
<dbReference type="InterPro" id="IPR028939">
    <property type="entry name" value="P5C_Rdtase_cat_N"/>
</dbReference>
<feature type="binding site" evidence="11">
    <location>
        <begin position="10"/>
        <end position="15"/>
    </location>
    <ligand>
        <name>NADP(+)</name>
        <dbReference type="ChEBI" id="CHEBI:58349"/>
    </ligand>
</feature>
<keyword evidence="15" id="KW-1185">Reference proteome</keyword>
<dbReference type="UniPathway" id="UPA00098">
    <property type="reaction ID" value="UER00361"/>
</dbReference>
<dbReference type="EC" id="1.5.1.2" evidence="9 10"/>
<evidence type="ECO:0000313" key="15">
    <source>
        <dbReference type="Proteomes" id="UP000677436"/>
    </source>
</evidence>
<name>A0A8D5UHR6_9BACL</name>
<evidence type="ECO:0000256" key="2">
    <source>
        <dbReference type="ARBA" id="ARBA00005525"/>
    </source>
</evidence>
<keyword evidence="6 9" id="KW-0521">NADP</keyword>
<comment type="catalytic activity">
    <reaction evidence="9">
        <text>L-proline + NAD(+) = (S)-1-pyrroline-5-carboxylate + NADH + 2 H(+)</text>
        <dbReference type="Rhea" id="RHEA:14105"/>
        <dbReference type="ChEBI" id="CHEBI:15378"/>
        <dbReference type="ChEBI" id="CHEBI:17388"/>
        <dbReference type="ChEBI" id="CHEBI:57540"/>
        <dbReference type="ChEBI" id="CHEBI:57945"/>
        <dbReference type="ChEBI" id="CHEBI:60039"/>
        <dbReference type="EC" id="1.5.1.2"/>
    </reaction>
</comment>
<dbReference type="HAMAP" id="MF_01925">
    <property type="entry name" value="P5C_reductase"/>
    <property type="match status" value="1"/>
</dbReference>
<dbReference type="AlphaFoldDB" id="A0A8D5UHR6"/>
<dbReference type="InterPro" id="IPR008927">
    <property type="entry name" value="6-PGluconate_DH-like_C_sf"/>
</dbReference>
<evidence type="ECO:0000256" key="6">
    <source>
        <dbReference type="ARBA" id="ARBA00022857"/>
    </source>
</evidence>
<keyword evidence="5 9" id="KW-0641">Proline biosynthesis</keyword>
<dbReference type="EMBL" id="AP024601">
    <property type="protein sequence ID" value="BCU82948.1"/>
    <property type="molecule type" value="Genomic_DNA"/>
</dbReference>
<keyword evidence="7 9" id="KW-0560">Oxidoreductase</keyword>
<keyword evidence="4 9" id="KW-0028">Amino-acid biosynthesis</keyword>
<dbReference type="Pfam" id="PF03807">
    <property type="entry name" value="F420_oxidored"/>
    <property type="match status" value="1"/>
</dbReference>
<evidence type="ECO:0000256" key="10">
    <source>
        <dbReference type="NCBIfam" id="TIGR00112"/>
    </source>
</evidence>
<keyword evidence="3 9" id="KW-0963">Cytoplasm</keyword>
<dbReference type="Pfam" id="PF14748">
    <property type="entry name" value="P5CR_dimer"/>
    <property type="match status" value="1"/>
</dbReference>
<protein>
    <recommendedName>
        <fullName evidence="9 10">Pyrroline-5-carboxylate reductase</fullName>
        <shortName evidence="9">P5C reductase</shortName>
        <shortName evidence="9">P5CR</shortName>
        <ecNumber evidence="9 10">1.5.1.2</ecNumber>
    </recommendedName>
    <alternativeName>
        <fullName evidence="9">PCA reductase</fullName>
    </alternativeName>
</protein>
<feature type="domain" description="Pyrroline-5-carboxylate reductase catalytic N-terminal" evidence="12">
    <location>
        <begin position="7"/>
        <end position="102"/>
    </location>
</feature>
<evidence type="ECO:0000313" key="14">
    <source>
        <dbReference type="EMBL" id="BCU82948.1"/>
    </source>
</evidence>
<organism evidence="14 15">
    <name type="scientific">Polycladomyces abyssicola</name>
    <dbReference type="NCBI Taxonomy" id="1125966"/>
    <lineage>
        <taxon>Bacteria</taxon>
        <taxon>Bacillati</taxon>
        <taxon>Bacillota</taxon>
        <taxon>Bacilli</taxon>
        <taxon>Bacillales</taxon>
        <taxon>Thermoactinomycetaceae</taxon>
        <taxon>Polycladomyces</taxon>
    </lineage>
</organism>
<evidence type="ECO:0000256" key="4">
    <source>
        <dbReference type="ARBA" id="ARBA00022605"/>
    </source>
</evidence>
<dbReference type="NCBIfam" id="TIGR00112">
    <property type="entry name" value="proC"/>
    <property type="match status" value="1"/>
</dbReference>
<comment type="function">
    <text evidence="8 9">Catalyzes the reduction of 1-pyrroline-5-carboxylate (PCA) to L-proline.</text>
</comment>
<feature type="domain" description="Pyrroline-5-carboxylate reductase dimerisation" evidence="13">
    <location>
        <begin position="165"/>
        <end position="269"/>
    </location>
</feature>
<comment type="subcellular location">
    <subcellularLocation>
        <location evidence="1 9">Cytoplasm</location>
    </subcellularLocation>
</comment>
<evidence type="ECO:0000259" key="13">
    <source>
        <dbReference type="Pfam" id="PF14748"/>
    </source>
</evidence>
<proteinExistence type="inferred from homology"/>
<evidence type="ECO:0000256" key="11">
    <source>
        <dbReference type="PIRSR" id="PIRSR000193-1"/>
    </source>
</evidence>
<reference evidence="14" key="2">
    <citation type="journal article" date="2021" name="Microbiol. Resour. Announc.">
        <title>Complete Genome Sequence of Polycladomyces abyssicola JIR-001T, Isolated from Hemipelagic Sediment in Deep Seawater.</title>
        <authorList>
            <person name="Tsubouchi T."/>
            <person name="Kaneko Y."/>
        </authorList>
    </citation>
    <scope>NUCLEOTIDE SEQUENCE</scope>
    <source>
        <strain evidence="14">JIR-001</strain>
    </source>
</reference>
<dbReference type="InterPro" id="IPR029036">
    <property type="entry name" value="P5CR_dimer"/>
</dbReference>
<dbReference type="FunFam" id="3.40.50.720:FF:000190">
    <property type="entry name" value="Pyrroline-5-carboxylate reductase"/>
    <property type="match status" value="1"/>
</dbReference>
<dbReference type="FunFam" id="1.10.3730.10:FF:000001">
    <property type="entry name" value="Pyrroline-5-carboxylate reductase"/>
    <property type="match status" value="1"/>
</dbReference>